<evidence type="ECO:0000256" key="3">
    <source>
        <dbReference type="ARBA" id="ARBA00023295"/>
    </source>
</evidence>
<organism evidence="5 6">
    <name type="scientific">Tetradesmus obliquus</name>
    <name type="common">Green alga</name>
    <name type="synonym">Acutodesmus obliquus</name>
    <dbReference type="NCBI Taxonomy" id="3088"/>
    <lineage>
        <taxon>Eukaryota</taxon>
        <taxon>Viridiplantae</taxon>
        <taxon>Chlorophyta</taxon>
        <taxon>core chlorophytes</taxon>
        <taxon>Chlorophyceae</taxon>
        <taxon>CS clade</taxon>
        <taxon>Sphaeropleales</taxon>
        <taxon>Scenedesmaceae</taxon>
        <taxon>Tetradesmus</taxon>
    </lineage>
</organism>
<sequence>MQLPDEADGWRDDNCTAAAGSAAAGVPAAVYYLHAASNATQCRLANLDFNKDNWNIAYSPENVAFDRVNSSNSRQLSVRLKGTTGARMSSKDGDQLYGAWQVQARVTGAPGAVTAFYLRSNDVYPNDKAGNFSEIDVEWLNGNPAREPGSLWFNAFTNSNSTGELLIPPPVYQTLLGWPTNKTAINSFVTYTINWQPTYVTWAVDGSHLRSMRNGEFRTWFDMGGKEQSAVFQSPNLPSRATISMWSDTSRGKKPADMFGGVLDAKKGPHFSYFKQMRRVLCEKPLPAGQEAAAGPAWLTASVKGA</sequence>
<accession>A0ABY8TUQ4</accession>
<evidence type="ECO:0000259" key="4">
    <source>
        <dbReference type="PROSITE" id="PS51762"/>
    </source>
</evidence>
<keyword evidence="3" id="KW-0326">Glycosidase</keyword>
<keyword evidence="2" id="KW-0378">Hydrolase</keyword>
<dbReference type="PROSITE" id="PS51762">
    <property type="entry name" value="GH16_2"/>
    <property type="match status" value="1"/>
</dbReference>
<name>A0ABY8TUQ4_TETOB</name>
<evidence type="ECO:0000313" key="6">
    <source>
        <dbReference type="Proteomes" id="UP001244341"/>
    </source>
</evidence>
<dbReference type="Proteomes" id="UP001244341">
    <property type="component" value="Chromosome 4b"/>
</dbReference>
<dbReference type="PANTHER" id="PTHR10963">
    <property type="entry name" value="GLYCOSYL HYDROLASE-RELATED"/>
    <property type="match status" value="1"/>
</dbReference>
<proteinExistence type="predicted"/>
<protein>
    <recommendedName>
        <fullName evidence="4">GH16 domain-containing protein</fullName>
    </recommendedName>
</protein>
<gene>
    <name evidence="5" type="ORF">OEZ85_006477</name>
</gene>
<feature type="domain" description="GH16" evidence="4">
    <location>
        <begin position="52"/>
        <end position="258"/>
    </location>
</feature>
<dbReference type="Pfam" id="PF00722">
    <property type="entry name" value="Glyco_hydro_16"/>
    <property type="match status" value="1"/>
</dbReference>
<dbReference type="EMBL" id="CP126211">
    <property type="protein sequence ID" value="WIA12851.1"/>
    <property type="molecule type" value="Genomic_DNA"/>
</dbReference>
<evidence type="ECO:0000256" key="1">
    <source>
        <dbReference type="ARBA" id="ARBA00022729"/>
    </source>
</evidence>
<reference evidence="5 6" key="1">
    <citation type="submission" date="2023-05" db="EMBL/GenBank/DDBJ databases">
        <title>A 100% complete, gapless, phased diploid assembly of the Scenedesmus obliquus UTEX 3031 genome.</title>
        <authorList>
            <person name="Biondi T.C."/>
            <person name="Hanschen E.R."/>
            <person name="Kwon T."/>
            <person name="Eng W."/>
            <person name="Kruse C.P.S."/>
            <person name="Koehler S.I."/>
            <person name="Kunde Y."/>
            <person name="Gleasner C.D."/>
            <person name="You Mak K.T."/>
            <person name="Polle J."/>
            <person name="Hovde B.T."/>
            <person name="Starkenburg S.R."/>
        </authorList>
    </citation>
    <scope>NUCLEOTIDE SEQUENCE [LARGE SCALE GENOMIC DNA]</scope>
    <source>
        <strain evidence="5 6">DOE0152z</strain>
    </source>
</reference>
<dbReference type="CDD" id="cd00413">
    <property type="entry name" value="Glyco_hydrolase_16"/>
    <property type="match status" value="1"/>
</dbReference>
<dbReference type="PANTHER" id="PTHR10963:SF22">
    <property type="entry name" value="GLYCOSIDASE CRH2-RELATED"/>
    <property type="match status" value="1"/>
</dbReference>
<dbReference type="InterPro" id="IPR050546">
    <property type="entry name" value="Glycosyl_Hydrlase_16"/>
</dbReference>
<dbReference type="InterPro" id="IPR000757">
    <property type="entry name" value="Beta-glucanase-like"/>
</dbReference>
<evidence type="ECO:0000313" key="5">
    <source>
        <dbReference type="EMBL" id="WIA12851.1"/>
    </source>
</evidence>
<keyword evidence="1" id="KW-0732">Signal</keyword>
<dbReference type="InterPro" id="IPR013320">
    <property type="entry name" value="ConA-like_dom_sf"/>
</dbReference>
<dbReference type="SUPFAM" id="SSF49899">
    <property type="entry name" value="Concanavalin A-like lectins/glucanases"/>
    <property type="match status" value="1"/>
</dbReference>
<dbReference type="Gene3D" id="2.60.120.200">
    <property type="match status" value="1"/>
</dbReference>
<evidence type="ECO:0000256" key="2">
    <source>
        <dbReference type="ARBA" id="ARBA00022801"/>
    </source>
</evidence>
<keyword evidence="6" id="KW-1185">Reference proteome</keyword>